<dbReference type="HOGENOM" id="CLU_2754274_0_0_10"/>
<accession>F3QQX1</accession>
<evidence type="ECO:0000313" key="1">
    <source>
        <dbReference type="EMBL" id="EGG56562.1"/>
    </source>
</evidence>
<reference evidence="1 2" key="1">
    <citation type="submission" date="2011-02" db="EMBL/GenBank/DDBJ databases">
        <authorList>
            <person name="Weinstock G."/>
            <person name="Sodergren E."/>
            <person name="Clifton S."/>
            <person name="Fulton L."/>
            <person name="Fulton B."/>
            <person name="Courtney L."/>
            <person name="Fronick C."/>
            <person name="Harrison M."/>
            <person name="Strong C."/>
            <person name="Farmer C."/>
            <person name="Delahaunty K."/>
            <person name="Markovic C."/>
            <person name="Hall O."/>
            <person name="Minx P."/>
            <person name="Tomlinson C."/>
            <person name="Mitreva M."/>
            <person name="Hou S."/>
            <person name="Chen J."/>
            <person name="Wollam A."/>
            <person name="Pepin K.H."/>
            <person name="Johnson M."/>
            <person name="Bhonagiri V."/>
            <person name="Zhang X."/>
            <person name="Suruliraj S."/>
            <person name="Warren W."/>
            <person name="Chinwalla A."/>
            <person name="Mardis E.R."/>
            <person name="Wilson R.K."/>
        </authorList>
    </citation>
    <scope>NUCLEOTIDE SEQUENCE [LARGE SCALE GENOMIC DNA]</scope>
    <source>
        <strain evidence="1 2">YIT 11841</strain>
    </source>
</reference>
<protein>
    <submittedName>
        <fullName evidence="1">Uncharacterized protein</fullName>
    </submittedName>
</protein>
<proteinExistence type="predicted"/>
<sequence length="70" mass="8483">MFLIHLHLFYSNKGKQRVNNLQNYSLNALPILSPITHPWLILHPFLFHSFCYLYQCFFYEVFQFHGCALF</sequence>
<evidence type="ECO:0000313" key="2">
    <source>
        <dbReference type="Proteomes" id="UP000005546"/>
    </source>
</evidence>
<name>F3QQX1_9BACT</name>
<dbReference type="Proteomes" id="UP000005546">
    <property type="component" value="Unassembled WGS sequence"/>
</dbReference>
<dbReference type="AlphaFoldDB" id="F3QQX1"/>
<keyword evidence="2" id="KW-1185">Reference proteome</keyword>
<dbReference type="EMBL" id="AFBR01000018">
    <property type="protein sequence ID" value="EGG56562.1"/>
    <property type="molecule type" value="Genomic_DNA"/>
</dbReference>
<dbReference type="STRING" id="762982.HMPREF9442_00564"/>
<comment type="caution">
    <text evidence="1">The sequence shown here is derived from an EMBL/GenBank/DDBJ whole genome shotgun (WGS) entry which is preliminary data.</text>
</comment>
<organism evidence="1 2">
    <name type="scientific">Paraprevotella xylaniphila YIT 11841</name>
    <dbReference type="NCBI Taxonomy" id="762982"/>
    <lineage>
        <taxon>Bacteria</taxon>
        <taxon>Pseudomonadati</taxon>
        <taxon>Bacteroidota</taxon>
        <taxon>Bacteroidia</taxon>
        <taxon>Bacteroidales</taxon>
        <taxon>Prevotellaceae</taxon>
        <taxon>Paraprevotella</taxon>
    </lineage>
</organism>
<gene>
    <name evidence="1" type="ORF">HMPREF9442_00564</name>
</gene>